<evidence type="ECO:0000256" key="4">
    <source>
        <dbReference type="ARBA" id="ARBA00022989"/>
    </source>
</evidence>
<dbReference type="PROSITE" id="PS00610">
    <property type="entry name" value="NA_NEUROTRAN_SYMP_1"/>
    <property type="match status" value="1"/>
</dbReference>
<evidence type="ECO:0000256" key="3">
    <source>
        <dbReference type="ARBA" id="ARBA00022692"/>
    </source>
</evidence>
<dbReference type="AlphaFoldDB" id="A0A1L3MVQ9"/>
<feature type="transmembrane region" description="Helical" evidence="7">
    <location>
        <begin position="86"/>
        <end position="119"/>
    </location>
</feature>
<evidence type="ECO:0000256" key="6">
    <source>
        <dbReference type="RuleBase" id="RU003732"/>
    </source>
</evidence>
<organism evidence="8 9">
    <name type="scientific">Bacillus weihaiensis</name>
    <dbReference type="NCBI Taxonomy" id="1547283"/>
    <lineage>
        <taxon>Bacteria</taxon>
        <taxon>Bacillati</taxon>
        <taxon>Bacillota</taxon>
        <taxon>Bacilli</taxon>
        <taxon>Bacillales</taxon>
        <taxon>Bacillaceae</taxon>
        <taxon>Bacillus</taxon>
    </lineage>
</organism>
<keyword evidence="9" id="KW-1185">Reference proteome</keyword>
<feature type="transmembrane region" description="Helical" evidence="7">
    <location>
        <begin position="251"/>
        <end position="275"/>
    </location>
</feature>
<comment type="subcellular location">
    <subcellularLocation>
        <location evidence="1">Membrane</location>
        <topology evidence="1">Multi-pass membrane protein</topology>
    </subcellularLocation>
</comment>
<dbReference type="OrthoDB" id="9762833at2"/>
<proteinExistence type="inferred from homology"/>
<accession>A0A1L3MVQ9</accession>
<dbReference type="KEGG" id="bwh:A9C19_17750"/>
<evidence type="ECO:0000256" key="2">
    <source>
        <dbReference type="ARBA" id="ARBA00022448"/>
    </source>
</evidence>
<feature type="transmembrane region" description="Helical" evidence="7">
    <location>
        <begin position="139"/>
        <end position="163"/>
    </location>
</feature>
<evidence type="ECO:0000256" key="5">
    <source>
        <dbReference type="ARBA" id="ARBA00023136"/>
    </source>
</evidence>
<dbReference type="InterPro" id="IPR047218">
    <property type="entry name" value="YocR/YhdH-like"/>
</dbReference>
<evidence type="ECO:0000313" key="9">
    <source>
        <dbReference type="Proteomes" id="UP000181936"/>
    </source>
</evidence>
<feature type="transmembrane region" description="Helical" evidence="7">
    <location>
        <begin position="420"/>
        <end position="447"/>
    </location>
</feature>
<feature type="transmembrane region" description="Helical" evidence="7">
    <location>
        <begin position="43"/>
        <end position="65"/>
    </location>
</feature>
<keyword evidence="3 6" id="KW-0812">Transmembrane</keyword>
<keyword evidence="5 7" id="KW-0472">Membrane</keyword>
<dbReference type="PROSITE" id="PS50267">
    <property type="entry name" value="NA_NEUROTRAN_SYMP_3"/>
    <property type="match status" value="1"/>
</dbReference>
<dbReference type="NCBIfam" id="NF037979">
    <property type="entry name" value="Na_transp"/>
    <property type="match status" value="1"/>
</dbReference>
<feature type="transmembrane region" description="Helical" evidence="7">
    <location>
        <begin position="12"/>
        <end position="31"/>
    </location>
</feature>
<comment type="similarity">
    <text evidence="6">Belongs to the sodium:neurotransmitter symporter (SNF) (TC 2.A.22) family.</text>
</comment>
<feature type="transmembrane region" description="Helical" evidence="7">
    <location>
        <begin position="380"/>
        <end position="399"/>
    </location>
</feature>
<gene>
    <name evidence="8" type="ORF">A9C19_17750</name>
</gene>
<dbReference type="EMBL" id="CP016020">
    <property type="protein sequence ID" value="APH06426.1"/>
    <property type="molecule type" value="Genomic_DNA"/>
</dbReference>
<dbReference type="InterPro" id="IPR037272">
    <property type="entry name" value="SNS_sf"/>
</dbReference>
<keyword evidence="4 7" id="KW-1133">Transmembrane helix</keyword>
<dbReference type="PANTHER" id="PTHR42948">
    <property type="entry name" value="TRANSPORTER"/>
    <property type="match status" value="1"/>
</dbReference>
<dbReference type="GO" id="GO:0016020">
    <property type="term" value="C:membrane"/>
    <property type="evidence" value="ECO:0007669"/>
    <property type="project" value="UniProtKB-SubCell"/>
</dbReference>
<dbReference type="InterPro" id="IPR000175">
    <property type="entry name" value="Na/ntran_symport"/>
</dbReference>
<dbReference type="SUPFAM" id="SSF161070">
    <property type="entry name" value="SNF-like"/>
    <property type="match status" value="1"/>
</dbReference>
<dbReference type="Pfam" id="PF00209">
    <property type="entry name" value="SNF"/>
    <property type="match status" value="2"/>
</dbReference>
<name>A0A1L3MVQ9_9BACI</name>
<dbReference type="CDD" id="cd10336">
    <property type="entry name" value="SLC6sbd_Tyt1-Like"/>
    <property type="match status" value="1"/>
</dbReference>
<feature type="transmembrane region" description="Helical" evidence="7">
    <location>
        <begin position="342"/>
        <end position="360"/>
    </location>
</feature>
<reference evidence="8 9" key="1">
    <citation type="journal article" date="2016" name="Sci. Rep.">
        <title>Complete genome sequence and transcriptomic analysis of a novel marine strain Bacillus weihaiensis reveals the mechanism of brown algae degradation.</title>
        <authorList>
            <person name="Zhu Y."/>
            <person name="Chen P."/>
            <person name="Bao Y."/>
            <person name="Men Y."/>
            <person name="Zeng Y."/>
            <person name="Yang J."/>
            <person name="Sun J."/>
            <person name="Sun Y."/>
        </authorList>
    </citation>
    <scope>NUCLEOTIDE SEQUENCE [LARGE SCALE GENOMIC DNA]</scope>
    <source>
        <strain evidence="8 9">Alg07</strain>
    </source>
</reference>
<evidence type="ECO:0000256" key="1">
    <source>
        <dbReference type="ARBA" id="ARBA00004141"/>
    </source>
</evidence>
<dbReference type="GO" id="GO:0015293">
    <property type="term" value="F:symporter activity"/>
    <property type="evidence" value="ECO:0007669"/>
    <property type="project" value="UniProtKB-KW"/>
</dbReference>
<dbReference type="Proteomes" id="UP000181936">
    <property type="component" value="Chromosome"/>
</dbReference>
<sequence>MSSNREQWSSKFGFIMSSAGAAIGLGAIWKFPYVTGMSGGGAFLLIFIAFTLLIGLPMLISEFIIGRGAQKEAVTAYKKLAPNSLWTITGPLGVIGCFLLLSFYAVVGGWVFIYSIMAISGNVITADASYPDLFGKITATPFITLGGLAVFLLINVLVISIGIKNGIEKASKYMMPLLFVFFIILVVRSLTLDGAREGIEFFLKPDFSEITGESVLYALGQSFFALAVGFSCMVTYSSYLSKKVSIPSSAGSVVVMNIFVSILAGLAIFPVVFAFDFEPTEGPGLLFMVLPAVFSQMPAGEFFLAVFLILFLFATLTSSFSLLEIIVSAFTESGKRSRRKSAWLSGLVVFIAGIPAALSFSTLQNLQIFGDTVFDATDFLVSNIMLPLGCLLIALFISWKMNKQVVKEEFTLSNTLSPAMFTIWSFLMKWVVPVTIVIVFIGTLVWLV</sequence>
<protein>
    <recommendedName>
        <fullName evidence="6">Transporter</fullName>
    </recommendedName>
</protein>
<keyword evidence="6" id="KW-0769">Symport</keyword>
<dbReference type="STRING" id="1547283.A9C19_17750"/>
<dbReference type="PRINTS" id="PR00176">
    <property type="entry name" value="NANEUSMPORT"/>
</dbReference>
<feature type="transmembrane region" description="Helical" evidence="7">
    <location>
        <begin position="175"/>
        <end position="195"/>
    </location>
</feature>
<evidence type="ECO:0000313" key="8">
    <source>
        <dbReference type="EMBL" id="APH06426.1"/>
    </source>
</evidence>
<feature type="transmembrane region" description="Helical" evidence="7">
    <location>
        <begin position="215"/>
        <end position="239"/>
    </location>
</feature>
<keyword evidence="2 6" id="KW-0813">Transport</keyword>
<dbReference type="PANTHER" id="PTHR42948:SF1">
    <property type="entry name" value="TRANSPORTER"/>
    <property type="match status" value="1"/>
</dbReference>
<dbReference type="RefSeq" id="WP_072581227.1">
    <property type="nucleotide sequence ID" value="NZ_CP016020.1"/>
</dbReference>
<feature type="transmembrane region" description="Helical" evidence="7">
    <location>
        <begin position="302"/>
        <end position="330"/>
    </location>
</feature>
<evidence type="ECO:0000256" key="7">
    <source>
        <dbReference type="SAM" id="Phobius"/>
    </source>
</evidence>